<evidence type="ECO:0000259" key="3">
    <source>
        <dbReference type="Pfam" id="PF22763"/>
    </source>
</evidence>
<feature type="coiled-coil region" evidence="1">
    <location>
        <begin position="357"/>
        <end position="398"/>
    </location>
</feature>
<organism evidence="4 5">
    <name type="scientific">Haloferax massiliensis</name>
    <dbReference type="NCBI Taxonomy" id="1476858"/>
    <lineage>
        <taxon>Archaea</taxon>
        <taxon>Methanobacteriati</taxon>
        <taxon>Methanobacteriota</taxon>
        <taxon>Stenosarchaea group</taxon>
        <taxon>Halobacteria</taxon>
        <taxon>Halobacteriales</taxon>
        <taxon>Haloferacaceae</taxon>
        <taxon>Haloferax</taxon>
    </lineage>
</organism>
<keyword evidence="1" id="KW-0175">Coiled coil</keyword>
<protein>
    <recommendedName>
        <fullName evidence="3">NrS-1 polymerase-like HBD domain-containing protein</fullName>
    </recommendedName>
</protein>
<reference evidence="5" key="1">
    <citation type="submission" date="2015-03" db="EMBL/GenBank/DDBJ databases">
        <authorList>
            <person name="Urmite Genomes"/>
        </authorList>
    </citation>
    <scope>NUCLEOTIDE SEQUENCE [LARGE SCALE GENOMIC DNA]</scope>
    <source>
        <strain evidence="5">Arc-Hr</strain>
    </source>
</reference>
<feature type="compositionally biased region" description="Low complexity" evidence="2">
    <location>
        <begin position="180"/>
        <end position="191"/>
    </location>
</feature>
<feature type="compositionally biased region" description="Polar residues" evidence="2">
    <location>
        <begin position="306"/>
        <end position="324"/>
    </location>
</feature>
<feature type="region of interest" description="Disordered" evidence="2">
    <location>
        <begin position="300"/>
        <end position="351"/>
    </location>
</feature>
<dbReference type="OrthoDB" id="238910at2157"/>
<gene>
    <name evidence="4" type="ORF">BN996_00202</name>
</gene>
<evidence type="ECO:0000313" key="5">
    <source>
        <dbReference type="Proteomes" id="UP000198902"/>
    </source>
</evidence>
<feature type="domain" description="NrS-1 polymerase-like HBD" evidence="3">
    <location>
        <begin position="240"/>
        <end position="305"/>
    </location>
</feature>
<dbReference type="InterPro" id="IPR054468">
    <property type="entry name" value="NrSPol-like_HBD"/>
</dbReference>
<dbReference type="AlphaFoldDB" id="A0A0D6JLJ5"/>
<dbReference type="Pfam" id="PF22763">
    <property type="entry name" value="NrS1-1_pol-like_HBD"/>
    <property type="match status" value="1"/>
</dbReference>
<proteinExistence type="predicted"/>
<keyword evidence="5" id="KW-1185">Reference proteome</keyword>
<sequence length="413" mass="45601">MTPPLPTRDTLPDKLLERDHWVGWRKQTRGGDETKVPVSVNGGYASATDAATWTTFDDALAYARGGAADGVGFVFSTDDPYVGVDLDKCRTRRTGETEAWATEIIDQLASYTEISPSGTGYHIIVRGSLPPGGNRTGDLELYEDSRFFTMTGDHVDETPTTVADRADELTALHGAYFETQHTQGGTHPQTTDSATQKSSAVDTPGNDLTDEDVVERASTAANGPKFSRLWKGDTSAYDSHSEADMALCSILAFWTGGDEAQIDRLLRDSGLYRRKWDEVHFADGSTYGAKTIERSVSRTSDFYDPSQWSTAVGRSTSHTDTTNGRPDHQTAHDPTSTTPTERTTPPSSRDTDYLDRLAELQRHLESVLAENERLQAELETERERRRELEAAAAAVDKTDESGRGWSLFGWFRR</sequence>
<evidence type="ECO:0000313" key="4">
    <source>
        <dbReference type="EMBL" id="CQR48754.1"/>
    </source>
</evidence>
<feature type="compositionally biased region" description="Low complexity" evidence="2">
    <location>
        <begin position="333"/>
        <end position="348"/>
    </location>
</feature>
<name>A0A0D6JLJ5_9EURY</name>
<accession>A0A0D6JLJ5</accession>
<feature type="region of interest" description="Disordered" evidence="2">
    <location>
        <begin position="180"/>
        <end position="209"/>
    </location>
</feature>
<evidence type="ECO:0000256" key="2">
    <source>
        <dbReference type="SAM" id="MobiDB-lite"/>
    </source>
</evidence>
<evidence type="ECO:0000256" key="1">
    <source>
        <dbReference type="SAM" id="Coils"/>
    </source>
</evidence>
<dbReference type="EMBL" id="CSTE01000001">
    <property type="protein sequence ID" value="CQR48754.1"/>
    <property type="molecule type" value="Genomic_DNA"/>
</dbReference>
<dbReference type="Proteomes" id="UP000198902">
    <property type="component" value="Unassembled WGS sequence"/>
</dbReference>
<feature type="compositionally biased region" description="Polar residues" evidence="2">
    <location>
        <begin position="192"/>
        <end position="201"/>
    </location>
</feature>
<dbReference type="RefSeq" id="WP_089776788.1">
    <property type="nucleotide sequence ID" value="NZ_CABLRR010000001.1"/>
</dbReference>